<sequence length="79" mass="9052">MMVKEMSYIHDFGEVAPTMLISQYQRTSKCPTLETIDEEGSTSSHNINFEIPATKRVLFLLPVFVSFASYYFLLYTSSV</sequence>
<dbReference type="EMBL" id="PDCK01000043">
    <property type="protein sequence ID" value="PRQ29506.1"/>
    <property type="molecule type" value="Genomic_DNA"/>
</dbReference>
<name>A0A2P6Q5P5_ROSCH</name>
<protein>
    <recommendedName>
        <fullName evidence="4">Transmembrane protein</fullName>
    </recommendedName>
</protein>
<comment type="caution">
    <text evidence="2">The sequence shown here is derived from an EMBL/GenBank/DDBJ whole genome shotgun (WGS) entry which is preliminary data.</text>
</comment>
<keyword evidence="3" id="KW-1185">Reference proteome</keyword>
<dbReference type="Proteomes" id="UP000238479">
    <property type="component" value="Chromosome 5"/>
</dbReference>
<keyword evidence="1" id="KW-0812">Transmembrane</keyword>
<proteinExistence type="predicted"/>
<reference evidence="2 3" key="1">
    <citation type="journal article" date="2018" name="Nat. Genet.">
        <title>The Rosa genome provides new insights in the design of modern roses.</title>
        <authorList>
            <person name="Bendahmane M."/>
        </authorList>
    </citation>
    <scope>NUCLEOTIDE SEQUENCE [LARGE SCALE GENOMIC DNA]</scope>
    <source>
        <strain evidence="3">cv. Old Blush</strain>
    </source>
</reference>
<accession>A0A2P6Q5P5</accession>
<evidence type="ECO:0000313" key="3">
    <source>
        <dbReference type="Proteomes" id="UP000238479"/>
    </source>
</evidence>
<evidence type="ECO:0000256" key="1">
    <source>
        <dbReference type="SAM" id="Phobius"/>
    </source>
</evidence>
<dbReference type="PANTHER" id="PTHR36063:SF3">
    <property type="entry name" value="PROTEIN, PUTATIVE-RELATED"/>
    <property type="match status" value="1"/>
</dbReference>
<organism evidence="2 3">
    <name type="scientific">Rosa chinensis</name>
    <name type="common">China rose</name>
    <dbReference type="NCBI Taxonomy" id="74649"/>
    <lineage>
        <taxon>Eukaryota</taxon>
        <taxon>Viridiplantae</taxon>
        <taxon>Streptophyta</taxon>
        <taxon>Embryophyta</taxon>
        <taxon>Tracheophyta</taxon>
        <taxon>Spermatophyta</taxon>
        <taxon>Magnoliopsida</taxon>
        <taxon>eudicotyledons</taxon>
        <taxon>Gunneridae</taxon>
        <taxon>Pentapetalae</taxon>
        <taxon>rosids</taxon>
        <taxon>fabids</taxon>
        <taxon>Rosales</taxon>
        <taxon>Rosaceae</taxon>
        <taxon>Rosoideae</taxon>
        <taxon>Rosoideae incertae sedis</taxon>
        <taxon>Rosa</taxon>
    </lineage>
</organism>
<keyword evidence="1" id="KW-0472">Membrane</keyword>
<gene>
    <name evidence="2" type="ORF">RchiOBHm_Chr5g0014611</name>
</gene>
<dbReference type="Gramene" id="PRQ29506">
    <property type="protein sequence ID" value="PRQ29506"/>
    <property type="gene ID" value="RchiOBHm_Chr5g0014611"/>
</dbReference>
<evidence type="ECO:0008006" key="4">
    <source>
        <dbReference type="Google" id="ProtNLM"/>
    </source>
</evidence>
<dbReference type="PANTHER" id="PTHR36063">
    <property type="entry name" value="ARABIDOPSIS THALIANA GENOMIC DNA, CHROMOSOME 5, P1 CLONE:MOK16"/>
    <property type="match status" value="1"/>
</dbReference>
<feature type="transmembrane region" description="Helical" evidence="1">
    <location>
        <begin position="57"/>
        <end position="75"/>
    </location>
</feature>
<dbReference type="AlphaFoldDB" id="A0A2P6Q5P5"/>
<keyword evidence="1" id="KW-1133">Transmembrane helix</keyword>
<dbReference type="OMA" id="MVKEMSY"/>
<evidence type="ECO:0000313" key="2">
    <source>
        <dbReference type="EMBL" id="PRQ29506.1"/>
    </source>
</evidence>